<dbReference type="STRING" id="1121939.L861_09360"/>
<feature type="transmembrane region" description="Helical" evidence="7">
    <location>
        <begin position="246"/>
        <end position="263"/>
    </location>
</feature>
<dbReference type="RefSeq" id="WP_016416477.1">
    <property type="nucleotide sequence ID" value="NZ_AUAB01000002.1"/>
</dbReference>
<dbReference type="PANTHER" id="PTHR43386:SF23">
    <property type="entry name" value="ABC TRANSPORTER"/>
    <property type="match status" value="1"/>
</dbReference>
<dbReference type="GO" id="GO:0005886">
    <property type="term" value="C:plasma membrane"/>
    <property type="evidence" value="ECO:0007669"/>
    <property type="project" value="UniProtKB-SubCell"/>
</dbReference>
<dbReference type="EMBL" id="ASTJ01000024">
    <property type="protein sequence ID" value="EPC02541.1"/>
    <property type="molecule type" value="Genomic_DNA"/>
</dbReference>
<evidence type="ECO:0000256" key="6">
    <source>
        <dbReference type="ARBA" id="ARBA00023136"/>
    </source>
</evidence>
<dbReference type="InterPro" id="IPR050366">
    <property type="entry name" value="BP-dependent_transpt_permease"/>
</dbReference>
<keyword evidence="5 7" id="KW-1133">Transmembrane helix</keyword>
<comment type="similarity">
    <text evidence="7">Belongs to the binding-protein-dependent transport system permease family.</text>
</comment>
<dbReference type="PANTHER" id="PTHR43386">
    <property type="entry name" value="OLIGOPEPTIDE TRANSPORT SYSTEM PERMEASE PROTEIN APPC"/>
    <property type="match status" value="1"/>
</dbReference>
<evidence type="ECO:0000313" key="10">
    <source>
        <dbReference type="Proteomes" id="UP000014463"/>
    </source>
</evidence>
<evidence type="ECO:0000313" key="9">
    <source>
        <dbReference type="EMBL" id="EPC02541.1"/>
    </source>
</evidence>
<dbReference type="InterPro" id="IPR035906">
    <property type="entry name" value="MetI-like_sf"/>
</dbReference>
<keyword evidence="10" id="KW-1185">Reference proteome</keyword>
<dbReference type="InterPro" id="IPR000515">
    <property type="entry name" value="MetI-like"/>
</dbReference>
<evidence type="ECO:0000256" key="3">
    <source>
        <dbReference type="ARBA" id="ARBA00022475"/>
    </source>
</evidence>
<dbReference type="Pfam" id="PF00528">
    <property type="entry name" value="BPD_transp_1"/>
    <property type="match status" value="1"/>
</dbReference>
<feature type="domain" description="ABC transmembrane type-1" evidence="8">
    <location>
        <begin position="78"/>
        <end position="267"/>
    </location>
</feature>
<keyword evidence="3" id="KW-1003">Cell membrane</keyword>
<proteinExistence type="inferred from homology"/>
<evidence type="ECO:0000256" key="7">
    <source>
        <dbReference type="RuleBase" id="RU363032"/>
    </source>
</evidence>
<keyword evidence="4 7" id="KW-0812">Transmembrane</keyword>
<organism evidence="9 10">
    <name type="scientific">Litchfieldella anticariensis (strain DSM 16096 / CECT 5854 / CIP 108499 / LMG 22089 / FP35)</name>
    <name type="common">Halomonas anticariensis</name>
    <dbReference type="NCBI Taxonomy" id="1121939"/>
    <lineage>
        <taxon>Bacteria</taxon>
        <taxon>Pseudomonadati</taxon>
        <taxon>Pseudomonadota</taxon>
        <taxon>Gammaproteobacteria</taxon>
        <taxon>Oceanospirillales</taxon>
        <taxon>Halomonadaceae</taxon>
        <taxon>Litchfieldella</taxon>
    </lineage>
</organism>
<sequence>MMPSVTATLRFDNRRLRTLLIALATLLALGLVLTGSALLGEQATRPDFQARLLPPGIDHWFGTDTLGRDLFSRTIEGLSLSLWVGLLAAGLGTLVALVLAVISTLGRPFDAAVGLLVDMILGLPHLVLLILIAFALGGGTQAVIVAVALTHWPRLTRLLRAELLQIINADYVRLSYHFGKSHGFVLFHHVLPHLMPQCLVGFLLLFPHAILHEAALTFLGFGLTPGQPAIGVLLAESLRYLSAGHWWLGVFPGLGLLLTVLIFDRLGASMQALFTPREAQT</sequence>
<dbReference type="Proteomes" id="UP000014463">
    <property type="component" value="Unassembled WGS sequence"/>
</dbReference>
<protein>
    <recommendedName>
        <fullName evidence="8">ABC transmembrane type-1 domain-containing protein</fullName>
    </recommendedName>
</protein>
<dbReference type="PROSITE" id="PS50928">
    <property type="entry name" value="ABC_TM1"/>
    <property type="match status" value="1"/>
</dbReference>
<dbReference type="AlphaFoldDB" id="S2LCQ1"/>
<dbReference type="PATRIC" id="fig|1121939.11.peg.1973"/>
<comment type="caution">
    <text evidence="9">The sequence shown here is derived from an EMBL/GenBank/DDBJ whole genome shotgun (WGS) entry which is preliminary data.</text>
</comment>
<evidence type="ECO:0000256" key="1">
    <source>
        <dbReference type="ARBA" id="ARBA00004651"/>
    </source>
</evidence>
<keyword evidence="6 7" id="KW-0472">Membrane</keyword>
<evidence type="ECO:0000256" key="4">
    <source>
        <dbReference type="ARBA" id="ARBA00022692"/>
    </source>
</evidence>
<evidence type="ECO:0000256" key="5">
    <source>
        <dbReference type="ARBA" id="ARBA00022989"/>
    </source>
</evidence>
<dbReference type="GO" id="GO:0055085">
    <property type="term" value="P:transmembrane transport"/>
    <property type="evidence" value="ECO:0007669"/>
    <property type="project" value="InterPro"/>
</dbReference>
<keyword evidence="2 7" id="KW-0813">Transport</keyword>
<evidence type="ECO:0000256" key="2">
    <source>
        <dbReference type="ARBA" id="ARBA00022448"/>
    </source>
</evidence>
<feature type="transmembrane region" description="Helical" evidence="7">
    <location>
        <begin position="80"/>
        <end position="105"/>
    </location>
</feature>
<gene>
    <name evidence="9" type="ORF">L861_09360</name>
</gene>
<accession>S2LCQ1</accession>
<dbReference type="eggNOG" id="COG1173">
    <property type="taxonomic scope" value="Bacteria"/>
</dbReference>
<name>S2LCQ1_LITA3</name>
<dbReference type="CDD" id="cd06261">
    <property type="entry name" value="TM_PBP2"/>
    <property type="match status" value="1"/>
</dbReference>
<evidence type="ECO:0000259" key="8">
    <source>
        <dbReference type="PROSITE" id="PS50928"/>
    </source>
</evidence>
<feature type="transmembrane region" description="Helical" evidence="7">
    <location>
        <begin position="126"/>
        <end position="149"/>
    </location>
</feature>
<dbReference type="Gene3D" id="1.10.3720.10">
    <property type="entry name" value="MetI-like"/>
    <property type="match status" value="1"/>
</dbReference>
<comment type="subcellular location">
    <subcellularLocation>
        <location evidence="1 7">Cell membrane</location>
        <topology evidence="1 7">Multi-pass membrane protein</topology>
    </subcellularLocation>
</comment>
<dbReference type="SUPFAM" id="SSF161098">
    <property type="entry name" value="MetI-like"/>
    <property type="match status" value="1"/>
</dbReference>
<reference evidence="9 10" key="1">
    <citation type="journal article" date="2013" name="Genome Announc.">
        <title>Draft genome sequence of the moderately halophilic gammaproteobacterium Halomonas anticariensis FP35.</title>
        <authorList>
            <person name="Tahrioui A."/>
            <person name="Quesada E."/>
            <person name="Llamas I."/>
        </authorList>
    </citation>
    <scope>NUCLEOTIDE SEQUENCE [LARGE SCALE GENOMIC DNA]</scope>
    <source>
        <strain evidence="10">DSM 16096 / CECT 5854 / LMG 22089 / FP35</strain>
    </source>
</reference>